<gene>
    <name evidence="2" type="ORF">AYJ54_29525</name>
</gene>
<name>A0A176YA70_9BRAD</name>
<dbReference type="EMBL" id="LUUB01000106">
    <property type="protein sequence ID" value="OAF01220.1"/>
    <property type="molecule type" value="Genomic_DNA"/>
</dbReference>
<dbReference type="Pfam" id="PF13524">
    <property type="entry name" value="Glyco_trans_1_2"/>
    <property type="match status" value="1"/>
</dbReference>
<dbReference type="Gene3D" id="3.40.50.2000">
    <property type="entry name" value="Glycogen Phosphorylase B"/>
    <property type="match status" value="1"/>
</dbReference>
<sequence>MRLFQNCRYYPSLRPRLRDLTQHTATFAGKMDVLKKFRHAGCHILLPVDQRAEWAFFAYGDDIEVQQVWASEQGMSSRATAAEILKAQIEHHRADVFYNQDTTGWPSDFIKGLPGCVKHVIAWHAAPLLNVVFSDYDLVVCNFPSILASIAARGARTDYFFPGYDRELDPFASRQDRPIDVLFVGGYSRHHRQRAAVLEQVAALAGEYNVVYHLDRSRLCRLAESPIGRLLPLADHRRPEAVRSIARTPVFGRDYYEVLSAAKIVLNGAIDMSGEDRGNMRCFEAMGAASLLLSDDGNYPEGMVDGETLVTYSSPEDAVMQIRRLLDDSTQCAQIARAGHDMLTTRYSKEVQWKRFEALVASL</sequence>
<evidence type="ECO:0000313" key="2">
    <source>
        <dbReference type="EMBL" id="OAF01220.1"/>
    </source>
</evidence>
<comment type="caution">
    <text evidence="2">The sequence shown here is derived from an EMBL/GenBank/DDBJ whole genome shotgun (WGS) entry which is preliminary data.</text>
</comment>
<evidence type="ECO:0000313" key="3">
    <source>
        <dbReference type="Proteomes" id="UP000076959"/>
    </source>
</evidence>
<dbReference type="STRING" id="1505087.AYJ54_29525"/>
<dbReference type="Proteomes" id="UP000076959">
    <property type="component" value="Unassembled WGS sequence"/>
</dbReference>
<proteinExistence type="predicted"/>
<feature type="domain" description="Spore protein YkvP/CgeB glycosyl transferase-like" evidence="1">
    <location>
        <begin position="246"/>
        <end position="352"/>
    </location>
</feature>
<dbReference type="InterPro" id="IPR055259">
    <property type="entry name" value="YkvP/CgeB_Glyco_trans-like"/>
</dbReference>
<dbReference type="SUPFAM" id="SSF53756">
    <property type="entry name" value="UDP-Glycosyltransferase/glycogen phosphorylase"/>
    <property type="match status" value="1"/>
</dbReference>
<dbReference type="RefSeq" id="WP_063707621.1">
    <property type="nucleotide sequence ID" value="NZ_LUUB01000106.1"/>
</dbReference>
<keyword evidence="3" id="KW-1185">Reference proteome</keyword>
<accession>A0A176YA70</accession>
<dbReference type="AlphaFoldDB" id="A0A176YA70"/>
<organism evidence="2 3">
    <name type="scientific">Bradyrhizobium centrolobii</name>
    <dbReference type="NCBI Taxonomy" id="1505087"/>
    <lineage>
        <taxon>Bacteria</taxon>
        <taxon>Pseudomonadati</taxon>
        <taxon>Pseudomonadota</taxon>
        <taxon>Alphaproteobacteria</taxon>
        <taxon>Hyphomicrobiales</taxon>
        <taxon>Nitrobacteraceae</taxon>
        <taxon>Bradyrhizobium</taxon>
    </lineage>
</organism>
<evidence type="ECO:0000259" key="1">
    <source>
        <dbReference type="Pfam" id="PF13524"/>
    </source>
</evidence>
<reference evidence="2 3" key="1">
    <citation type="submission" date="2016-03" db="EMBL/GenBank/DDBJ databases">
        <title>Draft Genome Sequence of the Strain BR 10245 (Bradyrhizobium sp.) isolated from nodules of Centrolobium paraense.</title>
        <authorList>
            <person name="Simoes-Araujo J.L.Sr."/>
            <person name="Barauna A.C."/>
            <person name="Silva K."/>
            <person name="Zilli J.E."/>
        </authorList>
    </citation>
    <scope>NUCLEOTIDE SEQUENCE [LARGE SCALE GENOMIC DNA]</scope>
    <source>
        <strain evidence="2 3">BR 10245</strain>
    </source>
</reference>
<dbReference type="OrthoDB" id="7297944at2"/>
<protein>
    <recommendedName>
        <fullName evidence="1">Spore protein YkvP/CgeB glycosyl transferase-like domain-containing protein</fullName>
    </recommendedName>
</protein>